<dbReference type="Gene3D" id="2.60.40.420">
    <property type="entry name" value="Cupredoxins - blue copper proteins"/>
    <property type="match status" value="1"/>
</dbReference>
<evidence type="ECO:0000256" key="12">
    <source>
        <dbReference type="ARBA" id="ARBA00023136"/>
    </source>
</evidence>
<dbReference type="SUPFAM" id="SSF81464">
    <property type="entry name" value="Cytochrome c oxidase subunit II-like, transmembrane region"/>
    <property type="match status" value="1"/>
</dbReference>
<dbReference type="AlphaFoldDB" id="A0A7S8C881"/>
<comment type="catalytic activity">
    <reaction evidence="14 16">
        <text>4 Fe(II)-[cytochrome c] + O2 + 8 H(+)(in) = 4 Fe(III)-[cytochrome c] + 2 H2O + 4 H(+)(out)</text>
        <dbReference type="Rhea" id="RHEA:11436"/>
        <dbReference type="Rhea" id="RHEA-COMP:10350"/>
        <dbReference type="Rhea" id="RHEA-COMP:14399"/>
        <dbReference type="ChEBI" id="CHEBI:15377"/>
        <dbReference type="ChEBI" id="CHEBI:15378"/>
        <dbReference type="ChEBI" id="CHEBI:15379"/>
        <dbReference type="ChEBI" id="CHEBI:29033"/>
        <dbReference type="ChEBI" id="CHEBI:29034"/>
        <dbReference type="EC" id="7.1.1.9"/>
    </reaction>
</comment>
<keyword evidence="8" id="KW-1278">Translocase</keyword>
<dbReference type="GO" id="GO:0042773">
    <property type="term" value="P:ATP synthesis coupled electron transport"/>
    <property type="evidence" value="ECO:0007669"/>
    <property type="project" value="TreeGrafter"/>
</dbReference>
<dbReference type="EC" id="7.1.1.9" evidence="16"/>
<protein>
    <recommendedName>
        <fullName evidence="16">Cytochrome c oxidase subunit 2</fullName>
        <ecNumber evidence="16">7.1.1.9</ecNumber>
    </recommendedName>
</protein>
<dbReference type="KEGG" id="kmn:HW532_05130"/>
<evidence type="ECO:0000256" key="9">
    <source>
        <dbReference type="ARBA" id="ARBA00022982"/>
    </source>
</evidence>
<comment type="function">
    <text evidence="13 16">Subunits I and II form the functional core of the enzyme complex. Electrons originating in cytochrome c are transferred via heme a and Cu(A) to the binuclear center formed by heme a3 and Cu(B).</text>
</comment>
<evidence type="ECO:0000259" key="19">
    <source>
        <dbReference type="PROSITE" id="PS50999"/>
    </source>
</evidence>
<dbReference type="GO" id="GO:0016491">
    <property type="term" value="F:oxidoreductase activity"/>
    <property type="evidence" value="ECO:0007669"/>
    <property type="project" value="InterPro"/>
</dbReference>
<comment type="cofactor">
    <cofactor evidence="16">
        <name>Cu cation</name>
        <dbReference type="ChEBI" id="CHEBI:23378"/>
    </cofactor>
    <text evidence="16">Binds a copper A center.</text>
</comment>
<accession>A0A7S8C881</accession>
<evidence type="ECO:0000256" key="10">
    <source>
        <dbReference type="ARBA" id="ARBA00022989"/>
    </source>
</evidence>
<proteinExistence type="inferred from homology"/>
<keyword evidence="7 16" id="KW-0479">Metal-binding</keyword>
<reference evidence="20 21" key="1">
    <citation type="submission" date="2020-06" db="EMBL/GenBank/DDBJ databases">
        <title>Genome sequence of 2 isolates from Red Sea Mangroves.</title>
        <authorList>
            <person name="Sefrji F."/>
            <person name="Michoud G."/>
            <person name="Merlino G."/>
            <person name="Daffonchio D."/>
        </authorList>
    </citation>
    <scope>NUCLEOTIDE SEQUENCE [LARGE SCALE GENOMIC DNA]</scope>
    <source>
        <strain evidence="20 21">R1DC25</strain>
    </source>
</reference>
<sequence>MVMVGAGGASAAGVGQPAEWQFGFQGAVTPVMERVTGFHNFLLWIITGVVALVTVLLLIVMVRFNRRSNPTPSKTTHNTLVEVVWTVVPVLILLAIAIPSFRLLYFERVVPEAEMTVKATGNQWYWSYEYPDQEDLSFDAILLEGDALQERRKIDPGAPRLLATDNPIVVPVDTTVRLIVTASDVIHSWAIPSFGIKIDAIPGRLNEAWFRANKIGTYYGQCSELCGQGHAYMPIDVRVVSREDFDAWQQQAESEGVEEANKMLFSRLNDGNGNQVAAAE</sequence>
<organism evidence="20 21">
    <name type="scientific">Kaustia mangrovi</name>
    <dbReference type="NCBI Taxonomy" id="2593653"/>
    <lineage>
        <taxon>Bacteria</taxon>
        <taxon>Pseudomonadati</taxon>
        <taxon>Pseudomonadota</taxon>
        <taxon>Alphaproteobacteria</taxon>
        <taxon>Hyphomicrobiales</taxon>
        <taxon>Parvibaculaceae</taxon>
        <taxon>Kaustia</taxon>
    </lineage>
</organism>
<dbReference type="EMBL" id="CP058214">
    <property type="protein sequence ID" value="QPC45197.1"/>
    <property type="molecule type" value="Genomic_DNA"/>
</dbReference>
<dbReference type="NCBIfam" id="TIGR02866">
    <property type="entry name" value="CoxB"/>
    <property type="match status" value="1"/>
</dbReference>
<dbReference type="RefSeq" id="WP_213164435.1">
    <property type="nucleotide sequence ID" value="NZ_CP058214.1"/>
</dbReference>
<dbReference type="CDD" id="cd13912">
    <property type="entry name" value="CcO_II_C"/>
    <property type="match status" value="1"/>
</dbReference>
<feature type="domain" description="Cytochrome oxidase subunit II copper A binding" evidence="18">
    <location>
        <begin position="112"/>
        <end position="251"/>
    </location>
</feature>
<dbReference type="InterPro" id="IPR001505">
    <property type="entry name" value="Copper_CuA"/>
</dbReference>
<dbReference type="Pfam" id="PF02790">
    <property type="entry name" value="COX2_TM"/>
    <property type="match status" value="1"/>
</dbReference>
<evidence type="ECO:0000259" key="18">
    <source>
        <dbReference type="PROSITE" id="PS50857"/>
    </source>
</evidence>
<evidence type="ECO:0000256" key="2">
    <source>
        <dbReference type="ARBA" id="ARBA00004141"/>
    </source>
</evidence>
<dbReference type="InterPro" id="IPR011759">
    <property type="entry name" value="Cyt_c_oxidase_su2_TM_dom"/>
</dbReference>
<dbReference type="InterPro" id="IPR045187">
    <property type="entry name" value="CcO_II"/>
</dbReference>
<feature type="domain" description="Cytochrome oxidase subunit II transmembrane region profile" evidence="19">
    <location>
        <begin position="16"/>
        <end position="111"/>
    </location>
</feature>
<evidence type="ECO:0000256" key="13">
    <source>
        <dbReference type="ARBA" id="ARBA00024688"/>
    </source>
</evidence>
<keyword evidence="5 15" id="KW-0679">Respiratory chain</keyword>
<evidence type="ECO:0000256" key="14">
    <source>
        <dbReference type="ARBA" id="ARBA00047816"/>
    </source>
</evidence>
<dbReference type="PRINTS" id="PR01166">
    <property type="entry name" value="CYCOXIDASEII"/>
</dbReference>
<dbReference type="Proteomes" id="UP000593594">
    <property type="component" value="Chromosome"/>
</dbReference>
<keyword evidence="6 15" id="KW-0812">Transmembrane</keyword>
<feature type="transmembrane region" description="Helical" evidence="17">
    <location>
        <begin position="83"/>
        <end position="105"/>
    </location>
</feature>
<dbReference type="SUPFAM" id="SSF49503">
    <property type="entry name" value="Cupredoxins"/>
    <property type="match status" value="1"/>
</dbReference>
<evidence type="ECO:0000256" key="1">
    <source>
        <dbReference type="ARBA" id="ARBA00001971"/>
    </source>
</evidence>
<dbReference type="InterPro" id="IPR008972">
    <property type="entry name" value="Cupredoxin"/>
</dbReference>
<dbReference type="PANTHER" id="PTHR22888:SF9">
    <property type="entry name" value="CYTOCHROME C OXIDASE SUBUNIT 2"/>
    <property type="match status" value="1"/>
</dbReference>
<dbReference type="PROSITE" id="PS00078">
    <property type="entry name" value="COX2"/>
    <property type="match status" value="1"/>
</dbReference>
<dbReference type="PROSITE" id="PS50999">
    <property type="entry name" value="COX2_TM"/>
    <property type="match status" value="1"/>
</dbReference>
<evidence type="ECO:0000256" key="4">
    <source>
        <dbReference type="ARBA" id="ARBA00022448"/>
    </source>
</evidence>
<comment type="subcellular location">
    <subcellularLocation>
        <location evidence="15">Cell membrane</location>
        <topology evidence="15">Multi-pass membrane protein</topology>
    </subcellularLocation>
    <subcellularLocation>
        <location evidence="2">Membrane</location>
        <topology evidence="2">Multi-pass membrane protein</topology>
    </subcellularLocation>
</comment>
<dbReference type="Gene3D" id="1.10.287.90">
    <property type="match status" value="1"/>
</dbReference>
<feature type="transmembrane region" description="Helical" evidence="17">
    <location>
        <begin position="41"/>
        <end position="62"/>
    </location>
</feature>
<dbReference type="GO" id="GO:0004129">
    <property type="term" value="F:cytochrome-c oxidase activity"/>
    <property type="evidence" value="ECO:0007669"/>
    <property type="project" value="UniProtKB-EC"/>
</dbReference>
<comment type="similarity">
    <text evidence="3 15">Belongs to the cytochrome c oxidase subunit 2 family.</text>
</comment>
<keyword evidence="10 17" id="KW-1133">Transmembrane helix</keyword>
<comment type="cofactor">
    <cofactor evidence="1">
        <name>heme</name>
        <dbReference type="ChEBI" id="CHEBI:30413"/>
    </cofactor>
</comment>
<evidence type="ECO:0000256" key="8">
    <source>
        <dbReference type="ARBA" id="ARBA00022967"/>
    </source>
</evidence>
<evidence type="ECO:0000313" key="20">
    <source>
        <dbReference type="EMBL" id="QPC45197.1"/>
    </source>
</evidence>
<evidence type="ECO:0000256" key="5">
    <source>
        <dbReference type="ARBA" id="ARBA00022660"/>
    </source>
</evidence>
<dbReference type="InterPro" id="IPR002429">
    <property type="entry name" value="CcO_II-like_C"/>
</dbReference>
<keyword evidence="4 15" id="KW-0813">Transport</keyword>
<dbReference type="InterPro" id="IPR036257">
    <property type="entry name" value="Cyt_c_oxidase_su2_TM_sf"/>
</dbReference>
<evidence type="ECO:0000256" key="7">
    <source>
        <dbReference type="ARBA" id="ARBA00022723"/>
    </source>
</evidence>
<dbReference type="PANTHER" id="PTHR22888">
    <property type="entry name" value="CYTOCHROME C OXIDASE, SUBUNIT II"/>
    <property type="match status" value="1"/>
</dbReference>
<keyword evidence="12 17" id="KW-0472">Membrane</keyword>
<gene>
    <name evidence="20" type="primary">coxB</name>
    <name evidence="20" type="ORF">HW532_05130</name>
</gene>
<evidence type="ECO:0000313" key="21">
    <source>
        <dbReference type="Proteomes" id="UP000593594"/>
    </source>
</evidence>
<dbReference type="InterPro" id="IPR034210">
    <property type="entry name" value="CcO_II_C"/>
</dbReference>
<evidence type="ECO:0000256" key="16">
    <source>
        <dbReference type="RuleBase" id="RU004024"/>
    </source>
</evidence>
<evidence type="ECO:0000256" key="17">
    <source>
        <dbReference type="SAM" id="Phobius"/>
    </source>
</evidence>
<dbReference type="PROSITE" id="PS50857">
    <property type="entry name" value="COX2_CUA"/>
    <property type="match status" value="1"/>
</dbReference>
<keyword evidence="11 16" id="KW-0186">Copper</keyword>
<evidence type="ECO:0000256" key="15">
    <source>
        <dbReference type="RuleBase" id="RU000456"/>
    </source>
</evidence>
<evidence type="ECO:0000256" key="3">
    <source>
        <dbReference type="ARBA" id="ARBA00007866"/>
    </source>
</evidence>
<dbReference type="FunFam" id="2.60.40.420:FF:000001">
    <property type="entry name" value="Cytochrome c oxidase subunit 2"/>
    <property type="match status" value="1"/>
</dbReference>
<name>A0A7S8C881_9HYPH</name>
<dbReference type="GO" id="GO:0005507">
    <property type="term" value="F:copper ion binding"/>
    <property type="evidence" value="ECO:0007669"/>
    <property type="project" value="InterPro"/>
</dbReference>
<dbReference type="InterPro" id="IPR014222">
    <property type="entry name" value="Cyt_c_oxidase_su2"/>
</dbReference>
<keyword evidence="21" id="KW-1185">Reference proteome</keyword>
<evidence type="ECO:0000256" key="11">
    <source>
        <dbReference type="ARBA" id="ARBA00023008"/>
    </source>
</evidence>
<dbReference type="Pfam" id="PF00116">
    <property type="entry name" value="COX2"/>
    <property type="match status" value="1"/>
</dbReference>
<evidence type="ECO:0000256" key="6">
    <source>
        <dbReference type="ARBA" id="ARBA00022692"/>
    </source>
</evidence>
<keyword evidence="9 15" id="KW-0249">Electron transport</keyword>
<dbReference type="GO" id="GO:0005886">
    <property type="term" value="C:plasma membrane"/>
    <property type="evidence" value="ECO:0007669"/>
    <property type="project" value="UniProtKB-SubCell"/>
</dbReference>